<accession>A0A553QHS5</accession>
<organism evidence="1 2">
    <name type="scientific">Danionella cerebrum</name>
    <dbReference type="NCBI Taxonomy" id="2873325"/>
    <lineage>
        <taxon>Eukaryota</taxon>
        <taxon>Metazoa</taxon>
        <taxon>Chordata</taxon>
        <taxon>Craniata</taxon>
        <taxon>Vertebrata</taxon>
        <taxon>Euteleostomi</taxon>
        <taxon>Actinopterygii</taxon>
        <taxon>Neopterygii</taxon>
        <taxon>Teleostei</taxon>
        <taxon>Ostariophysi</taxon>
        <taxon>Cypriniformes</taxon>
        <taxon>Danionidae</taxon>
        <taxon>Danioninae</taxon>
        <taxon>Danionella</taxon>
    </lineage>
</organism>
<dbReference type="Proteomes" id="UP000316079">
    <property type="component" value="Unassembled WGS sequence"/>
</dbReference>
<evidence type="ECO:0000313" key="2">
    <source>
        <dbReference type="Proteomes" id="UP000316079"/>
    </source>
</evidence>
<gene>
    <name evidence="1" type="ORF">DNTS_017282</name>
</gene>
<comment type="caution">
    <text evidence="1">The sequence shown here is derived from an EMBL/GenBank/DDBJ whole genome shotgun (WGS) entry which is preliminary data.</text>
</comment>
<name>A0A553QHS5_9TELE</name>
<reference evidence="1 2" key="1">
    <citation type="journal article" date="2019" name="Sci. Data">
        <title>Hybrid genome assembly and annotation of Danionella translucida.</title>
        <authorList>
            <person name="Kadobianskyi M."/>
            <person name="Schulze L."/>
            <person name="Schuelke M."/>
            <person name="Judkewitz B."/>
        </authorList>
    </citation>
    <scope>NUCLEOTIDE SEQUENCE [LARGE SCALE GENOMIC DNA]</scope>
    <source>
        <strain evidence="1 2">Bolton</strain>
    </source>
</reference>
<dbReference type="AlphaFoldDB" id="A0A553QHS5"/>
<evidence type="ECO:0000313" key="1">
    <source>
        <dbReference type="EMBL" id="TRY89476.1"/>
    </source>
</evidence>
<protein>
    <submittedName>
        <fullName evidence="1">Uncharacterized protein</fullName>
    </submittedName>
</protein>
<sequence>MAFMLFKVQSEWKDVKLQGASVVCEEGSAEQQMKGPNRVCLKPLSTAVLTAFSSDSQKHRLTCVFDVPFQEKADDVLPCMCDEVLQC</sequence>
<keyword evidence="2" id="KW-1185">Reference proteome</keyword>
<proteinExistence type="predicted"/>
<dbReference type="EMBL" id="SRMA01025973">
    <property type="protein sequence ID" value="TRY89476.1"/>
    <property type="molecule type" value="Genomic_DNA"/>
</dbReference>